<dbReference type="OrthoDB" id="3176171at2759"/>
<dbReference type="GO" id="GO:0003777">
    <property type="term" value="F:microtubule motor activity"/>
    <property type="evidence" value="ECO:0007669"/>
    <property type="project" value="InterPro"/>
</dbReference>
<dbReference type="STRING" id="35608.A0A2U1NV29"/>
<gene>
    <name evidence="3" type="ORF">CTI12_AA208740</name>
</gene>
<dbReference type="PANTHER" id="PTHR47969:SF29">
    <property type="entry name" value="KINESIN-LIKE PROTEIN"/>
    <property type="match status" value="1"/>
</dbReference>
<dbReference type="InterPro" id="IPR027417">
    <property type="entry name" value="P-loop_NTPase"/>
</dbReference>
<reference evidence="3 4" key="1">
    <citation type="journal article" date="2018" name="Mol. Plant">
        <title>The genome of Artemisia annua provides insight into the evolution of Asteraceae family and artemisinin biosynthesis.</title>
        <authorList>
            <person name="Shen Q."/>
            <person name="Zhang L."/>
            <person name="Liao Z."/>
            <person name="Wang S."/>
            <person name="Yan T."/>
            <person name="Shi P."/>
            <person name="Liu M."/>
            <person name="Fu X."/>
            <person name="Pan Q."/>
            <person name="Wang Y."/>
            <person name="Lv Z."/>
            <person name="Lu X."/>
            <person name="Zhang F."/>
            <person name="Jiang W."/>
            <person name="Ma Y."/>
            <person name="Chen M."/>
            <person name="Hao X."/>
            <person name="Li L."/>
            <person name="Tang Y."/>
            <person name="Lv G."/>
            <person name="Zhou Y."/>
            <person name="Sun X."/>
            <person name="Brodelius P.E."/>
            <person name="Rose J.K.C."/>
            <person name="Tang K."/>
        </authorList>
    </citation>
    <scope>NUCLEOTIDE SEQUENCE [LARGE SCALE GENOMIC DNA]</scope>
    <source>
        <strain evidence="4">cv. Huhao1</strain>
        <tissue evidence="3">Leaf</tissue>
    </source>
</reference>
<dbReference type="Pfam" id="PF00225">
    <property type="entry name" value="Kinesin"/>
    <property type="match status" value="1"/>
</dbReference>
<evidence type="ECO:0000313" key="3">
    <source>
        <dbReference type="EMBL" id="PWA77375.1"/>
    </source>
</evidence>
<dbReference type="GO" id="GO:0007052">
    <property type="term" value="P:mitotic spindle organization"/>
    <property type="evidence" value="ECO:0007669"/>
    <property type="project" value="TreeGrafter"/>
</dbReference>
<dbReference type="EMBL" id="PKPP01002136">
    <property type="protein sequence ID" value="PWA77375.1"/>
    <property type="molecule type" value="Genomic_DNA"/>
</dbReference>
<accession>A0A2U1NV29</accession>
<evidence type="ECO:0000313" key="4">
    <source>
        <dbReference type="Proteomes" id="UP000245207"/>
    </source>
</evidence>
<dbReference type="InterPro" id="IPR027640">
    <property type="entry name" value="Kinesin-like_fam"/>
</dbReference>
<keyword evidence="1" id="KW-0505">Motor protein</keyword>
<dbReference type="SUPFAM" id="SSF52540">
    <property type="entry name" value="P-loop containing nucleoside triphosphate hydrolases"/>
    <property type="match status" value="1"/>
</dbReference>
<sequence>MDVSKVIQNIKISLPMTYRNYLLCFLVTYRTIGNRKFDITSTIKNFTDRSKIHSKEWAGHGRFNRVMPNTPSVVGQGASDHLHDKNLIVVVPDITFQIANNVTLMVATVAFGMGLDKSDVRALQDQEVASCNLRSKGLCLVPTMFRFVCWRYSSFKQLSLPLQLSHRPSNMQDGHNGTVMAYGHTGTGKTYTLGRLGDKDTSARGIMVRAMEDVFAEISLETDSICHIYSIYYWLIHKYLETICYQVSKASRTGSTPLAGLSVQQQSSKQNIKRPTEVSNHVKWCNTSCCPLVQQESPKLNKKACCKLS</sequence>
<keyword evidence="4" id="KW-1185">Reference proteome</keyword>
<comment type="caution">
    <text evidence="3">The sequence shown here is derived from an EMBL/GenBank/DDBJ whole genome shotgun (WGS) entry which is preliminary data.</text>
</comment>
<dbReference type="GO" id="GO:0007018">
    <property type="term" value="P:microtubule-based movement"/>
    <property type="evidence" value="ECO:0007669"/>
    <property type="project" value="InterPro"/>
</dbReference>
<organism evidence="3 4">
    <name type="scientific">Artemisia annua</name>
    <name type="common">Sweet wormwood</name>
    <dbReference type="NCBI Taxonomy" id="35608"/>
    <lineage>
        <taxon>Eukaryota</taxon>
        <taxon>Viridiplantae</taxon>
        <taxon>Streptophyta</taxon>
        <taxon>Embryophyta</taxon>
        <taxon>Tracheophyta</taxon>
        <taxon>Spermatophyta</taxon>
        <taxon>Magnoliopsida</taxon>
        <taxon>eudicotyledons</taxon>
        <taxon>Gunneridae</taxon>
        <taxon>Pentapetalae</taxon>
        <taxon>asterids</taxon>
        <taxon>campanulids</taxon>
        <taxon>Asterales</taxon>
        <taxon>Asteraceae</taxon>
        <taxon>Asteroideae</taxon>
        <taxon>Anthemideae</taxon>
        <taxon>Artemisiinae</taxon>
        <taxon>Artemisia</taxon>
    </lineage>
</organism>
<dbReference type="AlphaFoldDB" id="A0A2U1NV29"/>
<dbReference type="GO" id="GO:0008017">
    <property type="term" value="F:microtubule binding"/>
    <property type="evidence" value="ECO:0007669"/>
    <property type="project" value="InterPro"/>
</dbReference>
<dbReference type="PANTHER" id="PTHR47969">
    <property type="entry name" value="CHROMOSOME-ASSOCIATED KINESIN KIF4A-RELATED"/>
    <property type="match status" value="1"/>
</dbReference>
<name>A0A2U1NV29_ARTAN</name>
<dbReference type="InterPro" id="IPR036961">
    <property type="entry name" value="Kinesin_motor_dom_sf"/>
</dbReference>
<dbReference type="GO" id="GO:0005875">
    <property type="term" value="C:microtubule associated complex"/>
    <property type="evidence" value="ECO:0007669"/>
    <property type="project" value="TreeGrafter"/>
</dbReference>
<dbReference type="GO" id="GO:0005524">
    <property type="term" value="F:ATP binding"/>
    <property type="evidence" value="ECO:0007669"/>
    <property type="project" value="InterPro"/>
</dbReference>
<dbReference type="Gene3D" id="3.40.850.10">
    <property type="entry name" value="Kinesin motor domain"/>
    <property type="match status" value="1"/>
</dbReference>
<dbReference type="GO" id="GO:0051231">
    <property type="term" value="P:spindle elongation"/>
    <property type="evidence" value="ECO:0007669"/>
    <property type="project" value="TreeGrafter"/>
</dbReference>
<dbReference type="Proteomes" id="UP000245207">
    <property type="component" value="Unassembled WGS sequence"/>
</dbReference>
<evidence type="ECO:0000259" key="2">
    <source>
        <dbReference type="Pfam" id="PF00225"/>
    </source>
</evidence>
<feature type="domain" description="Kinesin motor" evidence="2">
    <location>
        <begin position="171"/>
        <end position="270"/>
    </location>
</feature>
<protein>
    <submittedName>
        <fullName evidence="3">Armadillo repeat-containing kinesin-like protein 3</fullName>
    </submittedName>
</protein>
<proteinExistence type="predicted"/>
<evidence type="ECO:0000256" key="1">
    <source>
        <dbReference type="ARBA" id="ARBA00023175"/>
    </source>
</evidence>
<dbReference type="InterPro" id="IPR001752">
    <property type="entry name" value="Kinesin_motor_dom"/>
</dbReference>